<dbReference type="OrthoDB" id="1675410at2"/>
<feature type="transmembrane region" description="Helical" evidence="8">
    <location>
        <begin position="143"/>
        <end position="165"/>
    </location>
</feature>
<dbReference type="RefSeq" id="WP_087677513.1">
    <property type="nucleotide sequence ID" value="NZ_FUWV01000001.1"/>
</dbReference>
<keyword evidence="10" id="KW-1185">Reference proteome</keyword>
<keyword evidence="7 8" id="KW-0472">Membrane</keyword>
<evidence type="ECO:0000256" key="6">
    <source>
        <dbReference type="ARBA" id="ARBA00022989"/>
    </source>
</evidence>
<feature type="transmembrane region" description="Helical" evidence="8">
    <location>
        <begin position="12"/>
        <end position="31"/>
    </location>
</feature>
<protein>
    <submittedName>
        <fullName evidence="9">Spore germination protein KB</fullName>
    </submittedName>
</protein>
<comment type="similarity">
    <text evidence="2">Belongs to the amino acid-polyamine-organocation (APC) superfamily. Spore germination protein (SGP) (TC 2.A.3.9) family.</text>
</comment>
<dbReference type="Pfam" id="PF03845">
    <property type="entry name" value="Spore_permease"/>
    <property type="match status" value="1"/>
</dbReference>
<feature type="transmembrane region" description="Helical" evidence="8">
    <location>
        <begin position="269"/>
        <end position="294"/>
    </location>
</feature>
<feature type="transmembrane region" description="Helical" evidence="8">
    <location>
        <begin position="338"/>
        <end position="358"/>
    </location>
</feature>
<reference evidence="9 10" key="1">
    <citation type="submission" date="2017-02" db="EMBL/GenBank/DDBJ databases">
        <authorList>
            <person name="Peterson S.W."/>
        </authorList>
    </citation>
    <scope>NUCLEOTIDE SEQUENCE [LARGE SCALE GENOMIC DNA]</scope>
    <source>
        <strain evidence="9 10">DSM 15102</strain>
    </source>
</reference>
<keyword evidence="4" id="KW-0309">Germination</keyword>
<evidence type="ECO:0000256" key="7">
    <source>
        <dbReference type="ARBA" id="ARBA00023136"/>
    </source>
</evidence>
<dbReference type="EMBL" id="FUWV01000001">
    <property type="protein sequence ID" value="SJZ33116.1"/>
    <property type="molecule type" value="Genomic_DNA"/>
</dbReference>
<evidence type="ECO:0000256" key="4">
    <source>
        <dbReference type="ARBA" id="ARBA00022544"/>
    </source>
</evidence>
<gene>
    <name evidence="9" type="ORF">SAMN02745973_00051</name>
</gene>
<comment type="subcellular location">
    <subcellularLocation>
        <location evidence="1">Membrane</location>
        <topology evidence="1">Multi-pass membrane protein</topology>
    </subcellularLocation>
</comment>
<dbReference type="PANTHER" id="PTHR34975:SF2">
    <property type="entry name" value="SPORE GERMINATION PROTEIN A2"/>
    <property type="match status" value="1"/>
</dbReference>
<proteinExistence type="inferred from homology"/>
<dbReference type="NCBIfam" id="TIGR00912">
    <property type="entry name" value="2A0309"/>
    <property type="match status" value="1"/>
</dbReference>
<dbReference type="GO" id="GO:0016020">
    <property type="term" value="C:membrane"/>
    <property type="evidence" value="ECO:0007669"/>
    <property type="project" value="UniProtKB-SubCell"/>
</dbReference>
<dbReference type="GO" id="GO:0009847">
    <property type="term" value="P:spore germination"/>
    <property type="evidence" value="ECO:0007669"/>
    <property type="project" value="InterPro"/>
</dbReference>
<evidence type="ECO:0000256" key="3">
    <source>
        <dbReference type="ARBA" id="ARBA00022448"/>
    </source>
</evidence>
<evidence type="ECO:0000256" key="1">
    <source>
        <dbReference type="ARBA" id="ARBA00004141"/>
    </source>
</evidence>
<keyword evidence="5 8" id="KW-0812">Transmembrane</keyword>
<keyword evidence="6 8" id="KW-1133">Transmembrane helix</keyword>
<evidence type="ECO:0000313" key="10">
    <source>
        <dbReference type="Proteomes" id="UP000196365"/>
    </source>
</evidence>
<evidence type="ECO:0000256" key="5">
    <source>
        <dbReference type="ARBA" id="ARBA00022692"/>
    </source>
</evidence>
<feature type="transmembrane region" description="Helical" evidence="8">
    <location>
        <begin position="78"/>
        <end position="98"/>
    </location>
</feature>
<feature type="transmembrane region" description="Helical" evidence="8">
    <location>
        <begin position="306"/>
        <end position="326"/>
    </location>
</feature>
<dbReference type="PANTHER" id="PTHR34975">
    <property type="entry name" value="SPORE GERMINATION PROTEIN A2"/>
    <property type="match status" value="1"/>
</dbReference>
<dbReference type="AlphaFoldDB" id="A0A1T4JSF6"/>
<dbReference type="Proteomes" id="UP000196365">
    <property type="component" value="Unassembled WGS sequence"/>
</dbReference>
<feature type="transmembrane region" description="Helical" evidence="8">
    <location>
        <begin position="37"/>
        <end position="57"/>
    </location>
</feature>
<evidence type="ECO:0000256" key="8">
    <source>
        <dbReference type="SAM" id="Phobius"/>
    </source>
</evidence>
<dbReference type="InterPro" id="IPR004761">
    <property type="entry name" value="Spore_GerAB"/>
</dbReference>
<name>A0A1T4JSF6_9FIRM</name>
<evidence type="ECO:0000313" key="9">
    <source>
        <dbReference type="EMBL" id="SJZ33116.1"/>
    </source>
</evidence>
<sequence>MNGIKIDLKQFFSLIVLFELGSAVVLGLATAAKQDAWFAILLAMLGGMILFLCYGYFFKKYPTLILTSYIQILLGNKLGKIIAFCYCGYFIYIASLVLRDFGELMVVSLLPETPIAIINLLTVMLVAYGIYLGIEVLARVGELCFSNIIFLVLLLIVLIFISKLPKIENLQPFLEDGIGTIVKKTYLQTLTFPFGEMIVFTMIFPLINKPSSVVKTAQVAILTSGILLSLVMMINQSVQGTYITHSTPFPLLKTVSRIHIGNVIQRLDIIAVIVLIVGIFFNMSIYLYAAVSGLTDIFSIENHKKFIPFVSIITLILSLIIGANFSSYEKISIEITSHYIHIPFQIIIPLILMGIAYFKNHKRSS</sequence>
<feature type="transmembrane region" description="Helical" evidence="8">
    <location>
        <begin position="113"/>
        <end position="131"/>
    </location>
</feature>
<feature type="transmembrane region" description="Helical" evidence="8">
    <location>
        <begin position="185"/>
        <end position="207"/>
    </location>
</feature>
<keyword evidence="3" id="KW-0813">Transport</keyword>
<accession>A0A1T4JSF6</accession>
<organism evidence="9 10">
    <name type="scientific">Garciella nitratireducens DSM 15102</name>
    <dbReference type="NCBI Taxonomy" id="1121911"/>
    <lineage>
        <taxon>Bacteria</taxon>
        <taxon>Bacillati</taxon>
        <taxon>Bacillota</taxon>
        <taxon>Clostridia</taxon>
        <taxon>Eubacteriales</taxon>
        <taxon>Eubacteriaceae</taxon>
        <taxon>Garciella</taxon>
    </lineage>
</organism>
<evidence type="ECO:0000256" key="2">
    <source>
        <dbReference type="ARBA" id="ARBA00007998"/>
    </source>
</evidence>